<keyword evidence="4" id="KW-0808">Transferase</keyword>
<comment type="caution">
    <text evidence="11">The sequence shown here is derived from an EMBL/GenBank/DDBJ whole genome shotgun (WGS) entry which is preliminary data.</text>
</comment>
<evidence type="ECO:0000256" key="5">
    <source>
        <dbReference type="ARBA" id="ARBA00022692"/>
    </source>
</evidence>
<feature type="transmembrane region" description="Helical" evidence="9">
    <location>
        <begin position="142"/>
        <end position="162"/>
    </location>
</feature>
<dbReference type="PANTHER" id="PTHR33908:SF11">
    <property type="entry name" value="MEMBRANE PROTEIN"/>
    <property type="match status" value="1"/>
</dbReference>
<evidence type="ECO:0000259" key="10">
    <source>
        <dbReference type="Pfam" id="PF13231"/>
    </source>
</evidence>
<evidence type="ECO:0000256" key="2">
    <source>
        <dbReference type="ARBA" id="ARBA00022475"/>
    </source>
</evidence>
<protein>
    <recommendedName>
        <fullName evidence="10">Glycosyltransferase RgtA/B/C/D-like domain-containing protein</fullName>
    </recommendedName>
</protein>
<keyword evidence="6 9" id="KW-1133">Transmembrane helix</keyword>
<keyword evidence="2" id="KW-1003">Cell membrane</keyword>
<evidence type="ECO:0000256" key="4">
    <source>
        <dbReference type="ARBA" id="ARBA00022679"/>
    </source>
</evidence>
<dbReference type="PANTHER" id="PTHR33908">
    <property type="entry name" value="MANNOSYLTRANSFERASE YKCB-RELATED"/>
    <property type="match status" value="1"/>
</dbReference>
<dbReference type="Pfam" id="PF13231">
    <property type="entry name" value="PMT_2"/>
    <property type="match status" value="1"/>
</dbReference>
<feature type="transmembrane region" description="Helical" evidence="9">
    <location>
        <begin position="452"/>
        <end position="475"/>
    </location>
</feature>
<feature type="transmembrane region" description="Helical" evidence="9">
    <location>
        <begin position="169"/>
        <end position="190"/>
    </location>
</feature>
<evidence type="ECO:0000256" key="6">
    <source>
        <dbReference type="ARBA" id="ARBA00022989"/>
    </source>
</evidence>
<feature type="transmembrane region" description="Helical" evidence="9">
    <location>
        <begin position="225"/>
        <end position="256"/>
    </location>
</feature>
<keyword evidence="7 9" id="KW-0472">Membrane</keyword>
<evidence type="ECO:0000256" key="9">
    <source>
        <dbReference type="SAM" id="Phobius"/>
    </source>
</evidence>
<dbReference type="InterPro" id="IPR038731">
    <property type="entry name" value="RgtA/B/C-like"/>
</dbReference>
<feature type="transmembrane region" description="Helical" evidence="9">
    <location>
        <begin position="397"/>
        <end position="416"/>
    </location>
</feature>
<comment type="subcellular location">
    <subcellularLocation>
        <location evidence="1">Cell membrane</location>
        <topology evidence="1">Multi-pass membrane protein</topology>
    </subcellularLocation>
</comment>
<feature type="transmembrane region" description="Helical" evidence="9">
    <location>
        <begin position="276"/>
        <end position="296"/>
    </location>
</feature>
<evidence type="ECO:0000256" key="1">
    <source>
        <dbReference type="ARBA" id="ARBA00004651"/>
    </source>
</evidence>
<evidence type="ECO:0000313" key="11">
    <source>
        <dbReference type="EMBL" id="KUG21684.1"/>
    </source>
</evidence>
<name>A0A0W8FLJ8_9ZZZZ</name>
<sequence>MKKSTVKKSNPVNQKKSLSPKVETLRNQPIPVADTLKSPRKWLRILLPALLLVWLAYALIDGAFENSVTVDELAHLPAGLVYWQTGDFSVYHHNPPLLKLMAAAPLFAAGIKAPEHGYNGNRWELGYLFQQSLGESYHRTFLQARMVIASLTLLLALLLFYVTHHTLGWEAGLVALSLFSFNPLVLAHGALVTTDAGFALAFFTTCVIGVYFFRRPTWKMSLMLGVMLGVALLTKFTALLLLPILILTALMLPWLTSKLNETDKYGWFQLSAGQRWLRLMISLLIAIIVLDAGYLFKGVGQPISSYLLSHPLLHTISSSAIGSLPSPLPAEYVMGFDDQFVESRSGRLFVYLFGQITSKGWWYYYPLALFLKLPIMFHILLCALLVAIVMRKIPMSLFMIGSLAVPLFSLIMFIIFTNIDIGVRYLLFLMPFACIAIAHLAKMKLKKRMQEVLFSVCLLLYAGSVIVCHSNYIAYFSEFIGGPAKGHHYLADSNLDWGQDLLRLKSFMQENDIPTVAMSHFGPVDPSVYGIKYTSINDPAGPEMVVISVNHLLGIDPGAEIVGVQRYRYRMPIATVGYSLWVFNRIKE</sequence>
<feature type="compositionally biased region" description="Polar residues" evidence="8">
    <location>
        <begin position="7"/>
        <end position="17"/>
    </location>
</feature>
<gene>
    <name evidence="11" type="ORF">ASZ90_008554</name>
</gene>
<dbReference type="GO" id="GO:0016763">
    <property type="term" value="F:pentosyltransferase activity"/>
    <property type="evidence" value="ECO:0007669"/>
    <property type="project" value="TreeGrafter"/>
</dbReference>
<dbReference type="InterPro" id="IPR050297">
    <property type="entry name" value="LipidA_mod_glycosyltrf_83"/>
</dbReference>
<evidence type="ECO:0000256" key="7">
    <source>
        <dbReference type="ARBA" id="ARBA00023136"/>
    </source>
</evidence>
<accession>A0A0W8FLJ8</accession>
<proteinExistence type="predicted"/>
<dbReference type="EMBL" id="LNQE01001032">
    <property type="protein sequence ID" value="KUG21684.1"/>
    <property type="molecule type" value="Genomic_DNA"/>
</dbReference>
<keyword evidence="5 9" id="KW-0812">Transmembrane</keyword>
<dbReference type="AlphaFoldDB" id="A0A0W8FLJ8"/>
<dbReference type="GO" id="GO:0008610">
    <property type="term" value="P:lipid biosynthetic process"/>
    <property type="evidence" value="ECO:0007669"/>
    <property type="project" value="UniProtKB-ARBA"/>
</dbReference>
<organism evidence="11">
    <name type="scientific">hydrocarbon metagenome</name>
    <dbReference type="NCBI Taxonomy" id="938273"/>
    <lineage>
        <taxon>unclassified sequences</taxon>
        <taxon>metagenomes</taxon>
        <taxon>ecological metagenomes</taxon>
    </lineage>
</organism>
<feature type="transmembrane region" description="Helical" evidence="9">
    <location>
        <begin position="371"/>
        <end position="390"/>
    </location>
</feature>
<feature type="transmembrane region" description="Helical" evidence="9">
    <location>
        <begin position="196"/>
        <end position="213"/>
    </location>
</feature>
<evidence type="ECO:0000256" key="3">
    <source>
        <dbReference type="ARBA" id="ARBA00022676"/>
    </source>
</evidence>
<keyword evidence="3" id="KW-0328">Glycosyltransferase</keyword>
<feature type="domain" description="Glycosyltransferase RgtA/B/C/D-like" evidence="10">
    <location>
        <begin position="141"/>
        <end position="260"/>
    </location>
</feature>
<dbReference type="GO" id="GO:0005886">
    <property type="term" value="C:plasma membrane"/>
    <property type="evidence" value="ECO:0007669"/>
    <property type="project" value="UniProtKB-SubCell"/>
</dbReference>
<reference evidence="11" key="1">
    <citation type="journal article" date="2015" name="Proc. Natl. Acad. Sci. U.S.A.">
        <title>Networks of energetic and metabolic interactions define dynamics in microbial communities.</title>
        <authorList>
            <person name="Embree M."/>
            <person name="Liu J.K."/>
            <person name="Al-Bassam M.M."/>
            <person name="Zengler K."/>
        </authorList>
    </citation>
    <scope>NUCLEOTIDE SEQUENCE</scope>
</reference>
<feature type="transmembrane region" description="Helical" evidence="9">
    <location>
        <begin position="422"/>
        <end position="440"/>
    </location>
</feature>
<evidence type="ECO:0000256" key="8">
    <source>
        <dbReference type="SAM" id="MobiDB-lite"/>
    </source>
</evidence>
<feature type="transmembrane region" description="Helical" evidence="9">
    <location>
        <begin position="42"/>
        <end position="60"/>
    </location>
</feature>
<feature type="region of interest" description="Disordered" evidence="8">
    <location>
        <begin position="1"/>
        <end position="20"/>
    </location>
</feature>